<dbReference type="InterPro" id="IPR006823">
    <property type="entry name" value="Ceramidase_alk"/>
</dbReference>
<evidence type="ECO:0000256" key="7">
    <source>
        <dbReference type="RuleBase" id="RU366019"/>
    </source>
</evidence>
<feature type="binding site" evidence="6">
    <location>
        <position position="469"/>
    </location>
    <ligand>
        <name>Zn(2+)</name>
        <dbReference type="ChEBI" id="CHEBI:29105"/>
    </ligand>
</feature>
<comment type="catalytic activity">
    <reaction evidence="7">
        <text>an N-acylsphing-4-enine + H2O = sphing-4-enine + a fatty acid</text>
        <dbReference type="Rhea" id="RHEA:20856"/>
        <dbReference type="ChEBI" id="CHEBI:15377"/>
        <dbReference type="ChEBI" id="CHEBI:28868"/>
        <dbReference type="ChEBI" id="CHEBI:52639"/>
        <dbReference type="ChEBI" id="CHEBI:57756"/>
        <dbReference type="EC" id="3.5.1.23"/>
    </reaction>
</comment>
<dbReference type="Gene3D" id="2.60.40.2300">
    <property type="entry name" value="Neutral/alkaline non-lysosomal ceramidase, C-terminal domain"/>
    <property type="match status" value="1"/>
</dbReference>
<dbReference type="GeneTree" id="ENSGT00390000015792"/>
<evidence type="ECO:0000313" key="12">
    <source>
        <dbReference type="Proteomes" id="UP000694395"/>
    </source>
</evidence>
<evidence type="ECO:0000256" key="3">
    <source>
        <dbReference type="ARBA" id="ARBA00019235"/>
    </source>
</evidence>
<dbReference type="GO" id="GO:0046872">
    <property type="term" value="F:metal ion binding"/>
    <property type="evidence" value="ECO:0007669"/>
    <property type="project" value="UniProtKB-KW"/>
</dbReference>
<dbReference type="InterPro" id="IPR038445">
    <property type="entry name" value="NCDase_C_sf"/>
</dbReference>
<dbReference type="Pfam" id="PF17048">
    <property type="entry name" value="Ceramidse_alk_C"/>
    <property type="match status" value="1"/>
</dbReference>
<feature type="region of interest" description="Disordered" evidence="8">
    <location>
        <begin position="1"/>
        <end position="21"/>
    </location>
</feature>
<dbReference type="InterPro" id="IPR031329">
    <property type="entry name" value="NEUT/ALK_ceramidase_N"/>
</dbReference>
<evidence type="ECO:0000256" key="6">
    <source>
        <dbReference type="PIRSR" id="PIRSR606823-2"/>
    </source>
</evidence>
<keyword evidence="4 7" id="KW-0378">Hydrolase</keyword>
<name>A0A8C7QA77_ONCMY</name>
<reference evidence="11" key="3">
    <citation type="submission" date="2025-09" db="UniProtKB">
        <authorList>
            <consortium name="Ensembl"/>
        </authorList>
    </citation>
    <scope>IDENTIFICATION</scope>
</reference>
<comment type="similarity">
    <text evidence="1 7">Belongs to the neutral ceramidase family.</text>
</comment>
<dbReference type="InterPro" id="IPR031331">
    <property type="entry name" value="NEUT/ALK_ceramidase_C"/>
</dbReference>
<reference evidence="11" key="2">
    <citation type="submission" date="2025-08" db="UniProtKB">
        <authorList>
            <consortium name="Ensembl"/>
        </authorList>
    </citation>
    <scope>IDENTIFICATION</scope>
</reference>
<comment type="cofactor">
    <cofactor evidence="6">
        <name>Zn(2+)</name>
        <dbReference type="ChEBI" id="CHEBI:29105"/>
    </cofactor>
    <text evidence="6">Binds 1 zinc ion per subunit.</text>
</comment>
<keyword evidence="6" id="KW-0479">Metal-binding</keyword>
<evidence type="ECO:0000259" key="10">
    <source>
        <dbReference type="Pfam" id="PF17048"/>
    </source>
</evidence>
<evidence type="ECO:0000256" key="1">
    <source>
        <dbReference type="ARBA" id="ARBA00009835"/>
    </source>
</evidence>
<feature type="domain" description="Neutral/alkaline non-lysosomal ceramidase N-terminal" evidence="9">
    <location>
        <begin position="450"/>
        <end position="498"/>
    </location>
</feature>
<feature type="binding site" evidence="6">
    <location>
        <position position="117"/>
    </location>
    <ligand>
        <name>Zn(2+)</name>
        <dbReference type="ChEBI" id="CHEBI:29105"/>
    </ligand>
</feature>
<dbReference type="EC" id="3.5.1.23" evidence="2 7"/>
<accession>A0A8C7QA77</accession>
<protein>
    <recommendedName>
        <fullName evidence="3 7">Neutral ceramidase</fullName>
        <ecNumber evidence="2 7">3.5.1.23</ecNumber>
    </recommendedName>
</protein>
<evidence type="ECO:0000256" key="2">
    <source>
        <dbReference type="ARBA" id="ARBA00011891"/>
    </source>
</evidence>
<sequence>MAVHWEDRLQEPEPTVNPTAGLHENPYLIGVGRADCTGPPGDVPLMGYANLEQTAAGIHTRLFSRAFIVDNGSKRVVFVTADIGMVSQRLRLEVLKELEVKYGILYRQDNVILSGTHTHSGLGGYFQYTLFMITSKGYIKPSIKAIVNGIVKSIDIAHRNIKPGRIYMSKGELEESNLNRSPHSYLNNPAEERNKYKSNTDKQVTLLKFTDLDGDGMGMLSWFAVHAVSMNYTNQMVSSDNMGYASYLLEQEKNIGFLPGEGPFVAAFASSNLGDASPNIRGPFCANTGLPCDYLNSSCPIGGLKMCVALGPAGSDMFNNTKIIGENIFKRAKDLYGKARQEVRGPLHAAHQWVNMTDVTVQLNSTHTSRTCKPALGHSFAAGTTDGGGDLNFTQGAVEGDPFWDGIRDALLGAPSNETQDCHQPKPILFSTGEMTWPLPWHPISTTAQGTFSNAEVVVAGLCNIYTHYITTYEEYQIQRYEGASTIYGPHTLSAYIQKFRGLAKAIAEVRTTYCTLPKGPEPPFFKDSQLFSLLPAAAVDKKPINTTFGEVLERVDPEYTVHITDTMSFQRDKTFVTVEKYHNSTAHWDVVHTDASWETRFHWVKNGAESNATIEWHIPLSAQAGSYRIRHFGHYKQRKGFLETVIIAYEGVSDVFRVSKIK</sequence>
<dbReference type="Proteomes" id="UP000694395">
    <property type="component" value="Chromosome 20"/>
</dbReference>
<evidence type="ECO:0000259" key="9">
    <source>
        <dbReference type="Pfam" id="PF04734"/>
    </source>
</evidence>
<feature type="domain" description="Neutral/alkaline non-lysosomal ceramidase N-terminal" evidence="9">
    <location>
        <begin position="27"/>
        <end position="447"/>
    </location>
</feature>
<keyword evidence="7" id="KW-0443">Lipid metabolism</keyword>
<keyword evidence="7" id="KW-0746">Sphingolipid metabolism</keyword>
<dbReference type="GO" id="GO:0017040">
    <property type="term" value="F:N-acylsphingosine amidohydrolase activity"/>
    <property type="evidence" value="ECO:0007669"/>
    <property type="project" value="UniProtKB-UniRule"/>
</dbReference>
<keyword evidence="6" id="KW-0862">Zinc</keyword>
<feature type="compositionally biased region" description="Basic and acidic residues" evidence="8">
    <location>
        <begin position="1"/>
        <end position="11"/>
    </location>
</feature>
<feature type="domain" description="Neutral/alkaline non-lysosomal ceramidase C-terminal" evidence="10">
    <location>
        <begin position="501"/>
        <end position="659"/>
    </location>
</feature>
<dbReference type="GO" id="GO:0046514">
    <property type="term" value="P:ceramide catabolic process"/>
    <property type="evidence" value="ECO:0007669"/>
    <property type="project" value="InterPro"/>
</dbReference>
<feature type="binding site" evidence="6">
    <location>
        <position position="226"/>
    </location>
    <ligand>
        <name>Zn(2+)</name>
        <dbReference type="ChEBI" id="CHEBI:29105"/>
    </ligand>
</feature>
<evidence type="ECO:0000313" key="11">
    <source>
        <dbReference type="Ensembl" id="ENSOMYP00000033246.1"/>
    </source>
</evidence>
<dbReference type="Ensembl" id="ENSOMYT00000036261.2">
    <property type="protein sequence ID" value="ENSOMYP00000033246.1"/>
    <property type="gene ID" value="ENSOMYG00000015445.2"/>
</dbReference>
<dbReference type="GO" id="GO:0016020">
    <property type="term" value="C:membrane"/>
    <property type="evidence" value="ECO:0007669"/>
    <property type="project" value="GOC"/>
</dbReference>
<dbReference type="GO" id="GO:0042759">
    <property type="term" value="P:long-chain fatty acid biosynthetic process"/>
    <property type="evidence" value="ECO:0007669"/>
    <property type="project" value="TreeGrafter"/>
</dbReference>
<evidence type="ECO:0000256" key="8">
    <source>
        <dbReference type="SAM" id="MobiDB-lite"/>
    </source>
</evidence>
<evidence type="ECO:0000256" key="5">
    <source>
        <dbReference type="PIRSR" id="PIRSR606823-1"/>
    </source>
</evidence>
<keyword evidence="12" id="KW-1185">Reference proteome</keyword>
<dbReference type="GO" id="GO:0005576">
    <property type="term" value="C:extracellular region"/>
    <property type="evidence" value="ECO:0007669"/>
    <property type="project" value="TreeGrafter"/>
</dbReference>
<proteinExistence type="inferred from homology"/>
<dbReference type="GO" id="GO:0046512">
    <property type="term" value="P:sphingosine biosynthetic process"/>
    <property type="evidence" value="ECO:0007669"/>
    <property type="project" value="TreeGrafter"/>
</dbReference>
<reference evidence="11" key="1">
    <citation type="submission" date="2020-07" db="EMBL/GenBank/DDBJ databases">
        <title>A long reads based de novo assembly of the rainbow trout Arlee double haploid line genome.</title>
        <authorList>
            <person name="Gao G."/>
            <person name="Palti Y."/>
        </authorList>
    </citation>
    <scope>NUCLEOTIDE SEQUENCE [LARGE SCALE GENOMIC DNA]</scope>
</reference>
<organism evidence="11 12">
    <name type="scientific">Oncorhynchus mykiss</name>
    <name type="common">Rainbow trout</name>
    <name type="synonym">Salmo gairdneri</name>
    <dbReference type="NCBI Taxonomy" id="8022"/>
    <lineage>
        <taxon>Eukaryota</taxon>
        <taxon>Metazoa</taxon>
        <taxon>Chordata</taxon>
        <taxon>Craniata</taxon>
        <taxon>Vertebrata</taxon>
        <taxon>Euteleostomi</taxon>
        <taxon>Actinopterygii</taxon>
        <taxon>Neopterygii</taxon>
        <taxon>Teleostei</taxon>
        <taxon>Protacanthopterygii</taxon>
        <taxon>Salmoniformes</taxon>
        <taxon>Salmonidae</taxon>
        <taxon>Salmoninae</taxon>
        <taxon>Oncorhynchus</taxon>
    </lineage>
</organism>
<dbReference type="PANTHER" id="PTHR12670">
    <property type="entry name" value="CERAMIDASE"/>
    <property type="match status" value="1"/>
</dbReference>
<dbReference type="Pfam" id="PF04734">
    <property type="entry name" value="Ceramidase_alk"/>
    <property type="match status" value="2"/>
</dbReference>
<feature type="active site" description="Nucleophile" evidence="5">
    <location>
        <position position="277"/>
    </location>
</feature>
<dbReference type="AlphaFoldDB" id="A0A8C7QA77"/>
<evidence type="ECO:0000256" key="4">
    <source>
        <dbReference type="ARBA" id="ARBA00022801"/>
    </source>
</evidence>
<dbReference type="PANTHER" id="PTHR12670:SF1">
    <property type="entry name" value="NEUTRAL CERAMIDASE"/>
    <property type="match status" value="1"/>
</dbReference>